<proteinExistence type="predicted"/>
<dbReference type="PANTHER" id="PTHR46401:SF2">
    <property type="entry name" value="GLYCOSYLTRANSFERASE WBBK-RELATED"/>
    <property type="match status" value="1"/>
</dbReference>
<protein>
    <recommendedName>
        <fullName evidence="2">Glycosyl transferase family 1 domain-containing protein</fullName>
    </recommendedName>
</protein>
<comment type="caution">
    <text evidence="3">The sequence shown here is derived from an EMBL/GenBank/DDBJ whole genome shotgun (WGS) entry which is preliminary data.</text>
</comment>
<dbReference type="SUPFAM" id="SSF53756">
    <property type="entry name" value="UDP-Glycosyltransferase/glycogen phosphorylase"/>
    <property type="match status" value="1"/>
</dbReference>
<evidence type="ECO:0000313" key="3">
    <source>
        <dbReference type="EMBL" id="GLQ33210.1"/>
    </source>
</evidence>
<keyword evidence="4" id="KW-1185">Reference proteome</keyword>
<dbReference type="InterPro" id="IPR001296">
    <property type="entry name" value="Glyco_trans_1"/>
</dbReference>
<keyword evidence="1" id="KW-0808">Transferase</keyword>
<reference evidence="3" key="1">
    <citation type="journal article" date="2014" name="Int. J. Syst. Evol. Microbiol.">
        <title>Complete genome sequence of Corynebacterium casei LMG S-19264T (=DSM 44701T), isolated from a smear-ripened cheese.</title>
        <authorList>
            <consortium name="US DOE Joint Genome Institute (JGI-PGF)"/>
            <person name="Walter F."/>
            <person name="Albersmeier A."/>
            <person name="Kalinowski J."/>
            <person name="Ruckert C."/>
        </authorList>
    </citation>
    <scope>NUCLEOTIDE SEQUENCE</scope>
    <source>
        <strain evidence="3">NBRC 110071</strain>
    </source>
</reference>
<dbReference type="EMBL" id="BSNM01000025">
    <property type="protein sequence ID" value="GLQ33210.1"/>
    <property type="molecule type" value="Genomic_DNA"/>
</dbReference>
<evidence type="ECO:0000259" key="2">
    <source>
        <dbReference type="Pfam" id="PF00534"/>
    </source>
</evidence>
<dbReference type="Gene3D" id="3.40.50.2000">
    <property type="entry name" value="Glycogen Phosphorylase B"/>
    <property type="match status" value="1"/>
</dbReference>
<sequence length="354" mass="40381">MSIFIIDDSVGVKKHGPAIVAENLTKVFKCKNLDSKIISTGLGGKRFEQYKILFLALFSRDIIIVYNYFPVNPVKIFLLLLLTVLRRKTNCFIHGDLPWTFPDLCNKKRMVEKFVVSNFSFVFRCLYFPSTSTKENVLKTLKFSKFSSLNVINNTISDSYFIDSNEVTSKEVVTSETNYILVISNNDPIKRVEWFVQVFREVVDRLRLHVPEVKLVVVGSGYDQNLSDDDVLYVGARNEYELIKLYDGCNFFVHPSKHETFGIPLVEALSRGKLVLVESSFGVPEAIGSFGVKLCEGASEVDWKTTLIKIAENIERFYSPVRVLARKEYAKSFSAYNLSVRKSELLDENFGCNN</sequence>
<dbReference type="AlphaFoldDB" id="A0AA37SC88"/>
<dbReference type="PANTHER" id="PTHR46401">
    <property type="entry name" value="GLYCOSYLTRANSFERASE WBBK-RELATED"/>
    <property type="match status" value="1"/>
</dbReference>
<dbReference type="Proteomes" id="UP001161389">
    <property type="component" value="Unassembled WGS sequence"/>
</dbReference>
<organism evidence="3 4">
    <name type="scientific">Litoribrevibacter albus</name>
    <dbReference type="NCBI Taxonomy" id="1473156"/>
    <lineage>
        <taxon>Bacteria</taxon>
        <taxon>Pseudomonadati</taxon>
        <taxon>Pseudomonadota</taxon>
        <taxon>Gammaproteobacteria</taxon>
        <taxon>Oceanospirillales</taxon>
        <taxon>Oceanospirillaceae</taxon>
        <taxon>Litoribrevibacter</taxon>
    </lineage>
</organism>
<dbReference type="RefSeq" id="WP_284383530.1">
    <property type="nucleotide sequence ID" value="NZ_BSNM01000025.1"/>
</dbReference>
<name>A0AA37SC88_9GAMM</name>
<feature type="domain" description="Glycosyl transferase family 1" evidence="2">
    <location>
        <begin position="170"/>
        <end position="293"/>
    </location>
</feature>
<dbReference type="Pfam" id="PF00534">
    <property type="entry name" value="Glycos_transf_1"/>
    <property type="match status" value="1"/>
</dbReference>
<reference evidence="3" key="2">
    <citation type="submission" date="2023-01" db="EMBL/GenBank/DDBJ databases">
        <title>Draft genome sequence of Litoribrevibacter albus strain NBRC 110071.</title>
        <authorList>
            <person name="Sun Q."/>
            <person name="Mori K."/>
        </authorList>
    </citation>
    <scope>NUCLEOTIDE SEQUENCE</scope>
    <source>
        <strain evidence="3">NBRC 110071</strain>
    </source>
</reference>
<gene>
    <name evidence="3" type="ORF">GCM10007876_36900</name>
</gene>
<evidence type="ECO:0000256" key="1">
    <source>
        <dbReference type="ARBA" id="ARBA00022679"/>
    </source>
</evidence>
<dbReference type="GO" id="GO:0016757">
    <property type="term" value="F:glycosyltransferase activity"/>
    <property type="evidence" value="ECO:0007669"/>
    <property type="project" value="InterPro"/>
</dbReference>
<evidence type="ECO:0000313" key="4">
    <source>
        <dbReference type="Proteomes" id="UP001161389"/>
    </source>
</evidence>
<accession>A0AA37SC88</accession>